<keyword evidence="3" id="KW-1185">Reference proteome</keyword>
<evidence type="ECO:0000259" key="1">
    <source>
        <dbReference type="SMART" id="SM00421"/>
    </source>
</evidence>
<dbReference type="InterPro" id="IPR000792">
    <property type="entry name" value="Tscrpt_reg_LuxR_C"/>
</dbReference>
<comment type="caution">
    <text evidence="2">The sequence shown here is derived from an EMBL/GenBank/DDBJ whole genome shotgun (WGS) entry which is preliminary data.</text>
</comment>
<dbReference type="SUPFAM" id="SSF46894">
    <property type="entry name" value="C-terminal effector domain of the bipartite response regulators"/>
    <property type="match status" value="1"/>
</dbReference>
<dbReference type="Gene3D" id="1.10.10.10">
    <property type="entry name" value="Winged helix-like DNA-binding domain superfamily/Winged helix DNA-binding domain"/>
    <property type="match status" value="1"/>
</dbReference>
<dbReference type="RefSeq" id="WP_342038462.1">
    <property type="nucleotide sequence ID" value="NZ_BAABBK010000009.1"/>
</dbReference>
<gene>
    <name evidence="2" type="ORF">KACC15558_23790</name>
</gene>
<protein>
    <recommendedName>
        <fullName evidence="1">HTH luxR-type domain-containing protein</fullName>
    </recommendedName>
</protein>
<dbReference type="Gene3D" id="3.40.50.300">
    <property type="entry name" value="P-loop containing nucleotide triphosphate hydrolases"/>
    <property type="match status" value="1"/>
</dbReference>
<dbReference type="InterPro" id="IPR027417">
    <property type="entry name" value="P-loop_NTPase"/>
</dbReference>
<dbReference type="InterPro" id="IPR016032">
    <property type="entry name" value="Sig_transdc_resp-reg_C-effctor"/>
</dbReference>
<dbReference type="Proteomes" id="UP001498935">
    <property type="component" value="Unassembled WGS sequence"/>
</dbReference>
<organism evidence="2 3">
    <name type="scientific">Brevibacterium ammoniilyticum</name>
    <dbReference type="NCBI Taxonomy" id="1046555"/>
    <lineage>
        <taxon>Bacteria</taxon>
        <taxon>Bacillati</taxon>
        <taxon>Actinomycetota</taxon>
        <taxon>Actinomycetes</taxon>
        <taxon>Micrococcales</taxon>
        <taxon>Brevibacteriaceae</taxon>
        <taxon>Brevibacterium</taxon>
    </lineage>
</organism>
<name>A0ABP9U2E5_9MICO</name>
<proteinExistence type="predicted"/>
<evidence type="ECO:0000313" key="2">
    <source>
        <dbReference type="EMBL" id="GAA5341339.1"/>
    </source>
</evidence>
<dbReference type="EMBL" id="BAABNP010000009">
    <property type="protein sequence ID" value="GAA5341339.1"/>
    <property type="molecule type" value="Genomic_DNA"/>
</dbReference>
<evidence type="ECO:0000313" key="3">
    <source>
        <dbReference type="Proteomes" id="UP001498935"/>
    </source>
</evidence>
<sequence length="855" mass="92614">MSVTVPSPQGRAFGYADEVSALRQTLADPDRSGCLIIGPAGSGRTTVMNRALEQLERDVAIFRLRGSDLLRDRALGILEILLSQEGVTRDIGPGAALSVVARVVDRSPGVPIVQLDNANLVDVESISVLCQLADAHRIRLVVGAESIRPPVDLIATLWLGGSMVRIDLDGLDEGAIAALLESPGAIDRSTTEVLRDTGGNPRLVNQLVFGLDQTRAHERILWNIPTELRPILEIIAMVDAAPYEALAELCSAEEIDDLADKGLVTMDRGRGSGVRLSERVIAETLKAHVMPAHSLSLFKVYESVVEVAALTGRALFGYLRWGLSLGFGQAEDTVFTAVGAANTEGRYSDAADLITAPRWQTSRILLELVRADKERGNLEEGRRTFDRLVARLADGSSDGASTRGEDVTGSDADDASYLSRLACMDIRLTDPRTPEDLVVQWARERLTSPADTGRLDVTRARFEQRGGRFDEGMRLAEAVYRDHACLTRHRLRACAIIGIGQVTRGQVDLGLRYIDQAELMFGLAGLTSYEVEDAAPQIFVARYLAGDWAGARRSVRQARTGDRMIDFAGALVDARTGHPARAQSTLHTLLSHFQETDLIDITRVGHAAKRYVDAQLGRLSNPDALLDSTSAETRPDQYSWWSEFEARLFDLQALAVTRPDPAAARLHALGVEAAEIGATTMAAGALMEAARLGHETAAHALAEVADTIDGGIGDLARATAEGIGGSDPSALLDAARLALEFGSVVACAELAKRAQKRAVEDGDRTAAREARILIGNSTRTVRFSTPGPKLHAVLTEFERKLVDGVMAGRSSHDLGELHHLSARTIEWHLTRIYRRLQVANRRELRDVVAAWGDDP</sequence>
<dbReference type="SUPFAM" id="SSF52540">
    <property type="entry name" value="P-loop containing nucleoside triphosphate hydrolases"/>
    <property type="match status" value="1"/>
</dbReference>
<accession>A0ABP9U2E5</accession>
<reference evidence="2 3" key="1">
    <citation type="submission" date="2024-02" db="EMBL/GenBank/DDBJ databases">
        <title>Characterization of antibiotic resistant novel bacterial strains and their environmental applications.</title>
        <authorList>
            <person name="Manzoor S."/>
            <person name="Abbas S."/>
            <person name="Arshad M."/>
            <person name="Li W.J."/>
            <person name="Ahmed I."/>
        </authorList>
    </citation>
    <scope>NUCLEOTIDE SEQUENCE [LARGE SCALE GENOMIC DNA]</scope>
    <source>
        <strain evidence="2 3">KACC 15558</strain>
    </source>
</reference>
<dbReference type="SMART" id="SM00421">
    <property type="entry name" value="HTH_LUXR"/>
    <property type="match status" value="1"/>
</dbReference>
<feature type="domain" description="HTH luxR-type" evidence="1">
    <location>
        <begin position="791"/>
        <end position="848"/>
    </location>
</feature>
<dbReference type="Pfam" id="PF00196">
    <property type="entry name" value="GerE"/>
    <property type="match status" value="1"/>
</dbReference>
<dbReference type="InterPro" id="IPR036388">
    <property type="entry name" value="WH-like_DNA-bd_sf"/>
</dbReference>